<dbReference type="RefSeq" id="WP_019974462.1">
    <property type="nucleotide sequence ID" value="NZ_BJXC01000009.1"/>
</dbReference>
<dbReference type="AlphaFoldDB" id="A0A511NGI7"/>
<keyword evidence="3" id="KW-1185">Reference proteome</keyword>
<evidence type="ECO:0000313" key="2">
    <source>
        <dbReference type="EMBL" id="GEM51767.1"/>
    </source>
</evidence>
<gene>
    <name evidence="2" type="ORF">EB1_15570</name>
</gene>
<name>A0A511NGI7_9FLAO</name>
<accession>A0A511NGI7</accession>
<organism evidence="2 3">
    <name type="scientific">Empedobacter brevis NBRC 14943 = ATCC 43319</name>
    <dbReference type="NCBI Taxonomy" id="1218108"/>
    <lineage>
        <taxon>Bacteria</taxon>
        <taxon>Pseudomonadati</taxon>
        <taxon>Bacteroidota</taxon>
        <taxon>Flavobacteriia</taxon>
        <taxon>Flavobacteriales</taxon>
        <taxon>Weeksellaceae</taxon>
        <taxon>Empedobacter</taxon>
    </lineage>
</organism>
<dbReference type="GeneID" id="84649187"/>
<keyword evidence="1" id="KW-0812">Transmembrane</keyword>
<dbReference type="OrthoDB" id="713837at2"/>
<dbReference type="STRING" id="1218108.GCA_000382425_00953"/>
<comment type="caution">
    <text evidence="2">The sequence shown here is derived from an EMBL/GenBank/DDBJ whole genome shotgun (WGS) entry which is preliminary data.</text>
</comment>
<sequence length="185" mass="21754">MKQYIKKFIFPFIKEMLPVIAGILIALFIDNWNENRKDNQYINQAFLSIHSELDETKKNINEIIPLQKLLIDSLDFYTDDKKIDIADILLKKSKGIHIATIKTNAWKTLSNSKIELIDYKKVTTLTDIEEQKDILKTKSDYLGQFVYSNLNETDKNKKEVLKIILLDIIQTEKTTLSYIEYFEKK</sequence>
<protein>
    <submittedName>
        <fullName evidence="2">Uncharacterized protein</fullName>
    </submittedName>
</protein>
<evidence type="ECO:0000313" key="3">
    <source>
        <dbReference type="Proteomes" id="UP000321245"/>
    </source>
</evidence>
<proteinExistence type="predicted"/>
<keyword evidence="1" id="KW-1133">Transmembrane helix</keyword>
<reference evidence="2 3" key="1">
    <citation type="submission" date="2019-07" db="EMBL/GenBank/DDBJ databases">
        <title>Whole genome shotgun sequence of Empedobacter brevis NBRC 14943.</title>
        <authorList>
            <person name="Hosoyama A."/>
            <person name="Uohara A."/>
            <person name="Ohji S."/>
            <person name="Ichikawa N."/>
        </authorList>
    </citation>
    <scope>NUCLEOTIDE SEQUENCE [LARGE SCALE GENOMIC DNA]</scope>
    <source>
        <strain evidence="2 3">NBRC 14943</strain>
    </source>
</reference>
<feature type="transmembrane region" description="Helical" evidence="1">
    <location>
        <begin position="12"/>
        <end position="29"/>
    </location>
</feature>
<keyword evidence="1" id="KW-0472">Membrane</keyword>
<dbReference type="EMBL" id="BJXC01000009">
    <property type="protein sequence ID" value="GEM51767.1"/>
    <property type="molecule type" value="Genomic_DNA"/>
</dbReference>
<dbReference type="Proteomes" id="UP000321245">
    <property type="component" value="Unassembled WGS sequence"/>
</dbReference>
<evidence type="ECO:0000256" key="1">
    <source>
        <dbReference type="SAM" id="Phobius"/>
    </source>
</evidence>